<accession>A0A218PA40</accession>
<keyword evidence="3" id="KW-1185">Reference proteome</keyword>
<evidence type="ECO:0000313" key="3">
    <source>
        <dbReference type="Proteomes" id="UP000197418"/>
    </source>
</evidence>
<keyword evidence="1" id="KW-1133">Transmembrane helix</keyword>
<reference evidence="2 3" key="1">
    <citation type="submission" date="2016-04" db="EMBL/GenBank/DDBJ databases">
        <title>Complete genome sequence of Thermococcus pacificus type strain P4.</title>
        <authorList>
            <person name="Oger P.M."/>
        </authorList>
    </citation>
    <scope>NUCLEOTIDE SEQUENCE [LARGE SCALE GENOMIC DNA]</scope>
    <source>
        <strain evidence="2 3">P-4</strain>
    </source>
</reference>
<evidence type="ECO:0000256" key="1">
    <source>
        <dbReference type="SAM" id="Phobius"/>
    </source>
</evidence>
<evidence type="ECO:0008006" key="4">
    <source>
        <dbReference type="Google" id="ProtNLM"/>
    </source>
</evidence>
<name>A0A218PA40_9EURY</name>
<dbReference type="Proteomes" id="UP000197418">
    <property type="component" value="Chromosome"/>
</dbReference>
<proteinExistence type="predicted"/>
<organism evidence="2 3">
    <name type="scientific">Thermococcus pacificus</name>
    <dbReference type="NCBI Taxonomy" id="71998"/>
    <lineage>
        <taxon>Archaea</taxon>
        <taxon>Methanobacteriati</taxon>
        <taxon>Methanobacteriota</taxon>
        <taxon>Thermococci</taxon>
        <taxon>Thermococcales</taxon>
        <taxon>Thermococcaceae</taxon>
        <taxon>Thermococcus</taxon>
    </lineage>
</organism>
<gene>
    <name evidence="2" type="ORF">A3L08_03330</name>
</gene>
<dbReference type="KEGG" id="tpaf:A3L08_03330"/>
<keyword evidence="1" id="KW-0812">Transmembrane</keyword>
<dbReference type="EMBL" id="CP015102">
    <property type="protein sequence ID" value="ASJ07634.1"/>
    <property type="molecule type" value="Genomic_DNA"/>
</dbReference>
<dbReference type="AlphaFoldDB" id="A0A218PA40"/>
<protein>
    <recommendedName>
        <fullName evidence="4">Class III signal peptide-containing protein</fullName>
    </recommendedName>
</protein>
<sequence>MRIVRRGQVSLEFMLVFGIMLVLMLYSVNSITFQQGSTSAETLNMQILLEEKNLANTIAGTVAQVYAQGPGAKSTTYAKVTYLAEPDYLQKTFGSTSVTIKGSGNSVMVWVGSNSVTSGDNKNTVTTEVPYSFKEASLPFPNGLPSKSVRIVVEWNPDKAEGWSSKTVDGYLEIRININPVGDHEEGTDQP</sequence>
<dbReference type="OrthoDB" id="85852at2157"/>
<keyword evidence="1" id="KW-0472">Membrane</keyword>
<evidence type="ECO:0000313" key="2">
    <source>
        <dbReference type="EMBL" id="ASJ07634.1"/>
    </source>
</evidence>
<feature type="transmembrane region" description="Helical" evidence="1">
    <location>
        <begin position="9"/>
        <end position="28"/>
    </location>
</feature>